<name>D2VQ89_NAEGR</name>
<dbReference type="Proteomes" id="UP000006671">
    <property type="component" value="Unassembled WGS sequence"/>
</dbReference>
<dbReference type="VEuPathDB" id="AmoebaDB:NAEGRDRAFT_80818"/>
<dbReference type="AlphaFoldDB" id="D2VQ89"/>
<evidence type="ECO:0000256" key="2">
    <source>
        <dbReference type="ARBA" id="ARBA00022481"/>
    </source>
</evidence>
<evidence type="ECO:0000313" key="7">
    <source>
        <dbReference type="Proteomes" id="UP000006671"/>
    </source>
</evidence>
<dbReference type="FunFam" id="3.30.160.20:FF:000004">
    <property type="entry name" value="Peptide chain release factor 1"/>
    <property type="match status" value="1"/>
</dbReference>
<dbReference type="PROSITE" id="PS00745">
    <property type="entry name" value="RF_PROK_I"/>
    <property type="match status" value="1"/>
</dbReference>
<dbReference type="InterPro" id="IPR000352">
    <property type="entry name" value="Pep_chain_release_fac_I"/>
</dbReference>
<dbReference type="RefSeq" id="XP_002673811.1">
    <property type="nucleotide sequence ID" value="XM_002673765.1"/>
</dbReference>
<dbReference type="GO" id="GO:0005737">
    <property type="term" value="C:cytoplasm"/>
    <property type="evidence" value="ECO:0007669"/>
    <property type="project" value="UniProtKB-ARBA"/>
</dbReference>
<dbReference type="SMART" id="SM00937">
    <property type="entry name" value="PCRF"/>
    <property type="match status" value="1"/>
</dbReference>
<organism evidence="7">
    <name type="scientific">Naegleria gruberi</name>
    <name type="common">Amoeba</name>
    <dbReference type="NCBI Taxonomy" id="5762"/>
    <lineage>
        <taxon>Eukaryota</taxon>
        <taxon>Discoba</taxon>
        <taxon>Heterolobosea</taxon>
        <taxon>Tetramitia</taxon>
        <taxon>Eutetramitia</taxon>
        <taxon>Vahlkampfiidae</taxon>
        <taxon>Naegleria</taxon>
    </lineage>
</organism>
<dbReference type="GeneID" id="8855647"/>
<evidence type="ECO:0000256" key="4">
    <source>
        <dbReference type="SAM" id="MobiDB-lite"/>
    </source>
</evidence>
<dbReference type="Gene3D" id="3.30.70.1660">
    <property type="match status" value="1"/>
</dbReference>
<evidence type="ECO:0000259" key="5">
    <source>
        <dbReference type="PROSITE" id="PS00745"/>
    </source>
</evidence>
<dbReference type="eggNOG" id="KOG2726">
    <property type="taxonomic scope" value="Eukaryota"/>
</dbReference>
<dbReference type="InterPro" id="IPR050057">
    <property type="entry name" value="Prokaryotic/Mito_RF"/>
</dbReference>
<dbReference type="Gene3D" id="3.30.160.20">
    <property type="match status" value="1"/>
</dbReference>
<keyword evidence="2" id="KW-0488">Methylation</keyword>
<protein>
    <submittedName>
        <fullName evidence="6">Predicted protein</fullName>
    </submittedName>
</protein>
<feature type="compositionally biased region" description="Basic and acidic residues" evidence="4">
    <location>
        <begin position="237"/>
        <end position="260"/>
    </location>
</feature>
<proteinExistence type="inferred from homology"/>
<dbReference type="PANTHER" id="PTHR43804">
    <property type="entry name" value="LD18447P"/>
    <property type="match status" value="1"/>
</dbReference>
<accession>D2VQ89</accession>
<dbReference type="SUPFAM" id="SSF75620">
    <property type="entry name" value="Release factor"/>
    <property type="match status" value="1"/>
</dbReference>
<evidence type="ECO:0000256" key="1">
    <source>
        <dbReference type="ARBA" id="ARBA00010835"/>
    </source>
</evidence>
<feature type="domain" description="Prokaryotic-type class I peptide chain release factors" evidence="5">
    <location>
        <begin position="180"/>
        <end position="196"/>
    </location>
</feature>
<dbReference type="OMA" id="RTKAWAV"/>
<dbReference type="InterPro" id="IPR005139">
    <property type="entry name" value="PCRF"/>
</dbReference>
<gene>
    <name evidence="6" type="ORF">NAEGRDRAFT_80818</name>
</gene>
<keyword evidence="7" id="KW-1185">Reference proteome</keyword>
<dbReference type="KEGG" id="ngr:NAEGRDRAFT_80818"/>
<keyword evidence="3" id="KW-0648">Protein biosynthesis</keyword>
<dbReference type="GO" id="GO:0003747">
    <property type="term" value="F:translation release factor activity"/>
    <property type="evidence" value="ECO:0007669"/>
    <property type="project" value="InterPro"/>
</dbReference>
<comment type="similarity">
    <text evidence="1">Belongs to the prokaryotic/mitochondrial release factor family.</text>
</comment>
<dbReference type="STRING" id="5762.D2VQ89"/>
<dbReference type="OrthoDB" id="2019491at2759"/>
<dbReference type="Pfam" id="PF00472">
    <property type="entry name" value="RF-1"/>
    <property type="match status" value="1"/>
</dbReference>
<dbReference type="Pfam" id="PF03462">
    <property type="entry name" value="PCRF"/>
    <property type="match status" value="1"/>
</dbReference>
<dbReference type="InParanoid" id="D2VQ89"/>
<feature type="region of interest" description="Disordered" evidence="4">
    <location>
        <begin position="237"/>
        <end position="262"/>
    </location>
</feature>
<reference evidence="6 7" key="1">
    <citation type="journal article" date="2010" name="Cell">
        <title>The genome of Naegleria gruberi illuminates early eukaryotic versatility.</title>
        <authorList>
            <person name="Fritz-Laylin L.K."/>
            <person name="Prochnik S.E."/>
            <person name="Ginger M.L."/>
            <person name="Dacks J.B."/>
            <person name="Carpenter M.L."/>
            <person name="Field M.C."/>
            <person name="Kuo A."/>
            <person name="Paredez A."/>
            <person name="Chapman J."/>
            <person name="Pham J."/>
            <person name="Shu S."/>
            <person name="Neupane R."/>
            <person name="Cipriano M."/>
            <person name="Mancuso J."/>
            <person name="Tu H."/>
            <person name="Salamov A."/>
            <person name="Lindquist E."/>
            <person name="Shapiro H."/>
            <person name="Lucas S."/>
            <person name="Grigoriev I.V."/>
            <person name="Cande W.Z."/>
            <person name="Fulton C."/>
            <person name="Rokhsar D.S."/>
            <person name="Dawson S.C."/>
        </authorList>
    </citation>
    <scope>NUCLEOTIDE SEQUENCE [LARGE SCALE GENOMIC DNA]</scope>
    <source>
        <strain evidence="6 7">NEG-M</strain>
    </source>
</reference>
<evidence type="ECO:0000313" key="6">
    <source>
        <dbReference type="EMBL" id="EFC41067.1"/>
    </source>
</evidence>
<evidence type="ECO:0000256" key="3">
    <source>
        <dbReference type="ARBA" id="ARBA00022917"/>
    </source>
</evidence>
<dbReference type="EMBL" id="GG738888">
    <property type="protein sequence ID" value="EFC41067.1"/>
    <property type="molecule type" value="Genomic_DNA"/>
</dbReference>
<dbReference type="FunCoup" id="D2VQ89">
    <property type="interactions" value="484"/>
</dbReference>
<dbReference type="PANTHER" id="PTHR43804:SF7">
    <property type="entry name" value="LD18447P"/>
    <property type="match status" value="1"/>
</dbReference>
<sequence length="324" mass="36481">MMNTEKDPELKQLAKEEYSETEIEYSKTQERLISVLLNAPVSDTEDHQISPNSNAIIEIRPGTGGDEASLFAMELFKMYEFYATKRGWKFEVLSLSANNGGEGCKEGIALISGSSYGDDEGLGVYGCMKFESGVHRVQRVPATESQGRVHTSSASIVVLPEVTEADVKINLADVRIDTMRASGAGGQHVNTTDSAVRLTHIPTGTVVCIADERSQHRNKEKAFKILHSRLYQKQQDEKIQKMSSERKEQIGSGDRSDKIRTYNFPQDRITDHRISFSQFGLDKMMDGEILDSFFEILAKQEKIQQFERLFEKKETVAPQTKKKK</sequence>
<dbReference type="InterPro" id="IPR045853">
    <property type="entry name" value="Pep_chain_release_fac_I_sf"/>
</dbReference>